<dbReference type="InterPro" id="IPR018973">
    <property type="entry name" value="MZB"/>
</dbReference>
<sequence length="627" mass="70884">MYKYKVGELRPSQILFSFGVGAVLDLPNLSVMVMGLEDWNTQNALELNEPRLLAAVRKELGSQVKRLLSPPTPPENVTSSGPFDEVNRIGIPVAPFPSWMVCPKCHLLASLKSELFQFKDNPYRPDQTKYVHKNCPKSKKEPTAIPSRFLVSCERGHLDDFPWSYFVHRGENINCNGALRFEEYGVSGSPSDIFVICSCGQQRPLSDAFGESGKENMPRCRARHPHLRDFDDTCDKQMKTILLGASNSWFPITLSALSIPESSHQLFQIIEQYWHVLNKATSQDILKSNLDLLQAIGQFPDLLTELSKHPLEEIWTIIEEKQNQQESNSDDKNARDLKTPEWEIFSQADPNFNTPDFQLKPVKPPAGYEDYFSQVVLAERLREVRALISFTRIQSPGDFIDEGEILTEHLVDLSRKNPQWVPASEVKGEGIFIQFNEQKLSQWEQSQLLQDYQNRAFEAHKQWCKIRSLDPVKITFPGVRYILLHSFAHALMRQMAIECGYNAASLKERIYSKRPQEEGSPMAGVLIYTAAPDSEGTLGGLVSLGEPKKLGYHIDQALEQMQLCTSDPLCAEHTPLKGTTSLHWAACHGCLFSPETSCERGNKYLDRAVLVPTVLSADLAFFPEVKV</sequence>
<evidence type="ECO:0000259" key="1">
    <source>
        <dbReference type="Pfam" id="PF09369"/>
    </source>
</evidence>
<dbReference type="Proteomes" id="UP001057561">
    <property type="component" value="Chromosome"/>
</dbReference>
<dbReference type="RefSeq" id="WP_257121153.1">
    <property type="nucleotide sequence ID" value="NZ_CP099464.1"/>
</dbReference>
<protein>
    <submittedName>
        <fullName evidence="2">DUF1998 domain-containing protein</fullName>
    </submittedName>
</protein>
<dbReference type="Pfam" id="PF09369">
    <property type="entry name" value="MZB"/>
    <property type="match status" value="1"/>
</dbReference>
<dbReference type="NCBIfam" id="NF038324">
    <property type="entry name" value="DrmB_fam"/>
    <property type="match status" value="1"/>
</dbReference>
<name>A0ABY5M0G1_9CYAN</name>
<evidence type="ECO:0000313" key="3">
    <source>
        <dbReference type="Proteomes" id="UP001057561"/>
    </source>
</evidence>
<reference evidence="2" key="1">
    <citation type="submission" date="2022-06" db="EMBL/GenBank/DDBJ databases">
        <title>Nostosin G and Spiroidesin B from the Cyanobacterium Dolichospermum sp. NIES-1697.</title>
        <authorList>
            <person name="Phan C.-S."/>
            <person name="Mehjabin J.J."/>
            <person name="Anas A.R.J."/>
            <person name="Hayasaka M."/>
            <person name="Onoki R."/>
            <person name="Wang J."/>
            <person name="Umezawa T."/>
            <person name="Washio K."/>
            <person name="Morikawa M."/>
            <person name="Okino T."/>
        </authorList>
    </citation>
    <scope>NUCLEOTIDE SEQUENCE</scope>
    <source>
        <strain evidence="2">NIES-1697</strain>
    </source>
</reference>
<proteinExistence type="predicted"/>
<dbReference type="EMBL" id="CP099464">
    <property type="protein sequence ID" value="UUO15314.1"/>
    <property type="molecule type" value="Genomic_DNA"/>
</dbReference>
<accession>A0ABY5M0G1</accession>
<dbReference type="InterPro" id="IPR047721">
    <property type="entry name" value="DrmB"/>
</dbReference>
<gene>
    <name evidence="2" type="ORF">NG743_25525</name>
</gene>
<feature type="domain" description="MrfA-like Zn-binding" evidence="1">
    <location>
        <begin position="487"/>
        <end position="591"/>
    </location>
</feature>
<organism evidence="2 3">
    <name type="scientific">Dolichospermum heterosporum TAC447</name>
    <dbReference type="NCBI Taxonomy" id="747523"/>
    <lineage>
        <taxon>Bacteria</taxon>
        <taxon>Bacillati</taxon>
        <taxon>Cyanobacteriota</taxon>
        <taxon>Cyanophyceae</taxon>
        <taxon>Nostocales</taxon>
        <taxon>Aphanizomenonaceae</taxon>
        <taxon>Dolichospermum</taxon>
        <taxon>Dolichospermum heterosporum</taxon>
    </lineage>
</organism>
<evidence type="ECO:0000313" key="2">
    <source>
        <dbReference type="EMBL" id="UUO15314.1"/>
    </source>
</evidence>
<keyword evidence="3" id="KW-1185">Reference proteome</keyword>